<gene>
    <name evidence="1" type="ORF">STRTUCAR8_03479</name>
</gene>
<reference evidence="1 2" key="1">
    <citation type="journal article" date="2011" name="Plasmid">
        <title>Streptomyces turgidiscabies Car8 contains a modular pathogenicity island that shares virulence genes with other actinobacterial plant pathogens.</title>
        <authorList>
            <person name="Huguet-Tapia J.C."/>
            <person name="Badger J.H."/>
            <person name="Loria R."/>
            <person name="Pettis G.S."/>
        </authorList>
    </citation>
    <scope>NUCLEOTIDE SEQUENCE [LARGE SCALE GENOMIC DNA]</scope>
    <source>
        <strain evidence="1 2">Car8</strain>
    </source>
</reference>
<organism evidence="1 2">
    <name type="scientific">Streptomyces turgidiscabies (strain Car8)</name>
    <dbReference type="NCBI Taxonomy" id="698760"/>
    <lineage>
        <taxon>Bacteria</taxon>
        <taxon>Bacillati</taxon>
        <taxon>Actinomycetota</taxon>
        <taxon>Actinomycetes</taxon>
        <taxon>Kitasatosporales</taxon>
        <taxon>Streptomycetaceae</taxon>
        <taxon>Streptomyces</taxon>
    </lineage>
</organism>
<protein>
    <submittedName>
        <fullName evidence="1">Uncharacterized protein</fullName>
    </submittedName>
</protein>
<evidence type="ECO:0000313" key="2">
    <source>
        <dbReference type="Proteomes" id="UP000010931"/>
    </source>
</evidence>
<comment type="caution">
    <text evidence="1">The sequence shown here is derived from an EMBL/GenBank/DDBJ whole genome shotgun (WGS) entry which is preliminary data.</text>
</comment>
<proteinExistence type="predicted"/>
<sequence>MYGKVVASAGADGEMAFSRRWKKPVKLPRSQWVHRDASWRAGLVNLRYAAPGRGDVRILLAERDADTLEGLLRGAG</sequence>
<evidence type="ECO:0000313" key="1">
    <source>
        <dbReference type="EMBL" id="ELP70091.1"/>
    </source>
</evidence>
<dbReference type="Proteomes" id="UP000010931">
    <property type="component" value="Unassembled WGS sequence"/>
</dbReference>
<dbReference type="PATRIC" id="fig|698760.3.peg.1245"/>
<keyword evidence="2" id="KW-1185">Reference proteome</keyword>
<name>L7FGC8_STRT8</name>
<accession>L7FGC8</accession>
<dbReference type="EMBL" id="AEJB01000106">
    <property type="protein sequence ID" value="ELP70091.1"/>
    <property type="molecule type" value="Genomic_DNA"/>
</dbReference>
<dbReference type="AlphaFoldDB" id="L7FGC8"/>